<dbReference type="RefSeq" id="WP_254025846.1">
    <property type="nucleotide sequence ID" value="NZ_CAKXZS010000023.1"/>
</dbReference>
<organism evidence="1 2">
    <name type="scientific">Mesorhizobium ventifaucium</name>
    <dbReference type="NCBI Taxonomy" id="666020"/>
    <lineage>
        <taxon>Bacteria</taxon>
        <taxon>Pseudomonadati</taxon>
        <taxon>Pseudomonadota</taxon>
        <taxon>Alphaproteobacteria</taxon>
        <taxon>Hyphomicrobiales</taxon>
        <taxon>Phyllobacteriaceae</taxon>
        <taxon>Mesorhizobium</taxon>
    </lineage>
</organism>
<evidence type="ECO:0000313" key="2">
    <source>
        <dbReference type="Proteomes" id="UP001152604"/>
    </source>
</evidence>
<dbReference type="Proteomes" id="UP001152604">
    <property type="component" value="Unassembled WGS sequence"/>
</dbReference>
<name>A0ABN8JVC4_9HYPH</name>
<proteinExistence type="predicted"/>
<keyword evidence="2" id="KW-1185">Reference proteome</keyword>
<comment type="caution">
    <text evidence="1">The sequence shown here is derived from an EMBL/GenBank/DDBJ whole genome shotgun (WGS) entry which is preliminary data.</text>
</comment>
<protein>
    <submittedName>
        <fullName evidence="1">Uncharacterized protein</fullName>
    </submittedName>
</protein>
<sequence>MSKRAVALSPCRRQRRQLRDHPRSEPFEFELEELFDDEFEFELLDELELEFDDEFEFELLDELELEFDEPLDDELELEFDELLPATM</sequence>
<reference evidence="1" key="1">
    <citation type="submission" date="2022-03" db="EMBL/GenBank/DDBJ databases">
        <authorList>
            <person name="Brunel B."/>
        </authorList>
    </citation>
    <scope>NUCLEOTIDE SEQUENCE</scope>
    <source>
        <strain evidence="1">STM4922sample</strain>
    </source>
</reference>
<evidence type="ECO:0000313" key="1">
    <source>
        <dbReference type="EMBL" id="CAH2401383.1"/>
    </source>
</evidence>
<dbReference type="EMBL" id="CAKXZS010000023">
    <property type="protein sequence ID" value="CAH2401383.1"/>
    <property type="molecule type" value="Genomic_DNA"/>
</dbReference>
<accession>A0ABN8JVC4</accession>
<gene>
    <name evidence="1" type="ORF">MES4922_30059</name>
</gene>